<dbReference type="InterPro" id="IPR036237">
    <property type="entry name" value="Xyl_isomerase-like_sf"/>
</dbReference>
<dbReference type="PANTHER" id="PTHR31290:SF5">
    <property type="entry name" value="UV-DAMAGE ENDONUCLEASE"/>
    <property type="match status" value="1"/>
</dbReference>
<dbReference type="SUPFAM" id="SSF51658">
    <property type="entry name" value="Xylose isomerase-like"/>
    <property type="match status" value="1"/>
</dbReference>
<sequence length="318" mass="36936">MIIRFGYVAMATSLYDASPSKTMTFSRYKQLGKEERAEQLREITRANLEHTIRALHYNIAHEIHLYRFSSSLVPLATHEEAEWDYITPFQEKYKEIGKLVKKHQMRTSFHPNQFTLFTSDKAHVTTNAVKDMDYHYALLEAMGLEKESHINLHVGGAYGDKPSAIERFHDNLKQLPPPIKGQMTLENDDKTYTTTETLSICEKEKVPMMFDYHHYMANHEKEEELEDILPRFYQTWSNNPFPPKMHVSSPKSEKAYRSHADFVDIEFIKPLIKVLKSQQVDVDFMIEAKKKDRAVLQLVEDVAKIRGAKRIDGATIGI</sequence>
<name>A0ABY4H6L4_9BACI</name>
<evidence type="ECO:0000256" key="5">
    <source>
        <dbReference type="ARBA" id="ARBA00022801"/>
    </source>
</evidence>
<proteinExistence type="inferred from homology"/>
<evidence type="ECO:0000256" key="6">
    <source>
        <dbReference type="ARBA" id="ARBA00023204"/>
    </source>
</evidence>
<keyword evidence="5 8" id="KW-0378">Hydrolase</keyword>
<reference evidence="9" key="1">
    <citation type="submission" date="2022-04" db="EMBL/GenBank/DDBJ databases">
        <title>Halobacillus sp. isolated from saltern.</title>
        <authorList>
            <person name="Won M."/>
            <person name="Lee C.-M."/>
            <person name="Woen H.-Y."/>
            <person name="Kwon S.-W."/>
        </authorList>
    </citation>
    <scope>NUCLEOTIDE SEQUENCE</scope>
    <source>
        <strain evidence="9">SSHM10-5</strain>
    </source>
</reference>
<keyword evidence="1 8" id="KW-0540">Nuclease</keyword>
<dbReference type="Gene3D" id="3.20.20.150">
    <property type="entry name" value="Divalent-metal-dependent TIM barrel enzymes"/>
    <property type="match status" value="1"/>
</dbReference>
<dbReference type="Proteomes" id="UP000830326">
    <property type="component" value="Chromosome"/>
</dbReference>
<dbReference type="PANTHER" id="PTHR31290">
    <property type="entry name" value="UV-DAMAGE ENDONUCLEASE"/>
    <property type="match status" value="1"/>
</dbReference>
<comment type="function">
    <text evidence="7">Component in a DNA repair pathway. Removal of UV LIGHT damaged nucleotides. Recognizes pyrimidine dimers and cleave a phosphodiester bond immediately 5' to the lesion.</text>
</comment>
<evidence type="ECO:0000313" key="9">
    <source>
        <dbReference type="EMBL" id="UOR10511.1"/>
    </source>
</evidence>
<keyword evidence="6 8" id="KW-0234">DNA repair</keyword>
<evidence type="ECO:0000256" key="4">
    <source>
        <dbReference type="ARBA" id="ARBA00022769"/>
    </source>
</evidence>
<dbReference type="GO" id="GO:0004519">
    <property type="term" value="F:endonuclease activity"/>
    <property type="evidence" value="ECO:0007669"/>
    <property type="project" value="UniProtKB-KW"/>
</dbReference>
<evidence type="ECO:0000313" key="10">
    <source>
        <dbReference type="Proteomes" id="UP000830326"/>
    </source>
</evidence>
<comment type="function">
    <text evidence="8">Component in a DNA repair pathway. Removal of UV-light damaged nucleotides. Recognizes pyrimidine dimers and cleave a phosphodiester bond immediately 5' to the lesion.</text>
</comment>
<keyword evidence="4 8" id="KW-0228">DNA excision</keyword>
<comment type="similarity">
    <text evidence="8">Belongs to the uve1/UvsE family.</text>
</comment>
<dbReference type="Pfam" id="PF03851">
    <property type="entry name" value="UvdE"/>
    <property type="match status" value="1"/>
</dbReference>
<gene>
    <name evidence="8 9" type="primary">uvsE</name>
    <name evidence="9" type="ORF">MUO15_12570</name>
</gene>
<dbReference type="NCBIfam" id="TIGR00629">
    <property type="entry name" value="uvde"/>
    <property type="match status" value="1"/>
</dbReference>
<protein>
    <recommendedName>
        <fullName evidence="8">UV DNA damage endonuclease</fullName>
        <shortName evidence="8">UV-endonuclease</shortName>
        <shortName evidence="8">UVED</shortName>
        <ecNumber evidence="8">3.-.-.-</ecNumber>
    </recommendedName>
</protein>
<keyword evidence="3 8" id="KW-0227">DNA damage</keyword>
<organism evidence="9 10">
    <name type="scientific">Halobacillus amylolyticus</name>
    <dbReference type="NCBI Taxonomy" id="2932259"/>
    <lineage>
        <taxon>Bacteria</taxon>
        <taxon>Bacillati</taxon>
        <taxon>Bacillota</taxon>
        <taxon>Bacilli</taxon>
        <taxon>Bacillales</taxon>
        <taxon>Bacillaceae</taxon>
        <taxon>Halobacillus</taxon>
    </lineage>
</organism>
<evidence type="ECO:0000256" key="7">
    <source>
        <dbReference type="ARBA" id="ARBA00025029"/>
    </source>
</evidence>
<keyword evidence="2 8" id="KW-0255">Endonuclease</keyword>
<evidence type="ECO:0000256" key="8">
    <source>
        <dbReference type="HAMAP-Rule" id="MF_00606"/>
    </source>
</evidence>
<evidence type="ECO:0000256" key="2">
    <source>
        <dbReference type="ARBA" id="ARBA00022759"/>
    </source>
</evidence>
<dbReference type="InterPro" id="IPR004601">
    <property type="entry name" value="UvdE"/>
</dbReference>
<dbReference type="EC" id="3.-.-.-" evidence="8"/>
<accession>A0ABY4H6L4</accession>
<evidence type="ECO:0000256" key="3">
    <source>
        <dbReference type="ARBA" id="ARBA00022763"/>
    </source>
</evidence>
<dbReference type="RefSeq" id="WP_245029633.1">
    <property type="nucleotide sequence ID" value="NZ_CP095075.1"/>
</dbReference>
<dbReference type="InterPro" id="IPR023520">
    <property type="entry name" value="UvdE_bac"/>
</dbReference>
<dbReference type="EMBL" id="CP095075">
    <property type="protein sequence ID" value="UOR10511.1"/>
    <property type="molecule type" value="Genomic_DNA"/>
</dbReference>
<evidence type="ECO:0000256" key="1">
    <source>
        <dbReference type="ARBA" id="ARBA00022722"/>
    </source>
</evidence>
<keyword evidence="10" id="KW-1185">Reference proteome</keyword>
<dbReference type="HAMAP" id="MF_00606">
    <property type="entry name" value="UV_endonuclease"/>
    <property type="match status" value="1"/>
</dbReference>